<protein>
    <submittedName>
        <fullName evidence="1">Uncharacterized protein</fullName>
    </submittedName>
</protein>
<gene>
    <name evidence="1" type="ORF">RDB_LOCUS76563</name>
</gene>
<sequence length="73" mass="7465">MLDMANNVPGATVPTAGGTAACHGSAKFSEGGICDKDTPAGTMLKAKSEMVDPFNLVPASHLCRETRSTAAKK</sequence>
<reference evidence="1" key="1">
    <citation type="submission" date="2021-01" db="EMBL/GenBank/DDBJ databases">
        <authorList>
            <person name="Kaushik A."/>
        </authorList>
    </citation>
    <scope>NUCLEOTIDE SEQUENCE</scope>
    <source>
        <strain evidence="1">AG6-10EEA</strain>
    </source>
</reference>
<dbReference type="AlphaFoldDB" id="A0A8H3C6D8"/>
<evidence type="ECO:0000313" key="2">
    <source>
        <dbReference type="Proteomes" id="UP000663853"/>
    </source>
</evidence>
<name>A0A8H3C6D8_9AGAM</name>
<comment type="caution">
    <text evidence="1">The sequence shown here is derived from an EMBL/GenBank/DDBJ whole genome shotgun (WGS) entry which is preliminary data.</text>
</comment>
<accession>A0A8H3C6D8</accession>
<proteinExistence type="predicted"/>
<evidence type="ECO:0000313" key="1">
    <source>
        <dbReference type="EMBL" id="CAE6472472.1"/>
    </source>
</evidence>
<organism evidence="1 2">
    <name type="scientific">Rhizoctonia solani</name>
    <dbReference type="NCBI Taxonomy" id="456999"/>
    <lineage>
        <taxon>Eukaryota</taxon>
        <taxon>Fungi</taxon>
        <taxon>Dikarya</taxon>
        <taxon>Basidiomycota</taxon>
        <taxon>Agaricomycotina</taxon>
        <taxon>Agaricomycetes</taxon>
        <taxon>Cantharellales</taxon>
        <taxon>Ceratobasidiaceae</taxon>
        <taxon>Rhizoctonia</taxon>
    </lineage>
</organism>
<dbReference type="EMBL" id="CAJMXA010001898">
    <property type="protein sequence ID" value="CAE6472472.1"/>
    <property type="molecule type" value="Genomic_DNA"/>
</dbReference>
<dbReference type="Proteomes" id="UP000663853">
    <property type="component" value="Unassembled WGS sequence"/>
</dbReference>